<evidence type="ECO:0000256" key="5">
    <source>
        <dbReference type="SAM" id="SignalP"/>
    </source>
</evidence>
<dbReference type="PROSITE" id="PS51379">
    <property type="entry name" value="4FE4S_FER_2"/>
    <property type="match status" value="2"/>
</dbReference>
<dbReference type="Proteomes" id="UP000011724">
    <property type="component" value="Chromosome"/>
</dbReference>
<evidence type="ECO:0000256" key="3">
    <source>
        <dbReference type="ARBA" id="ARBA00023004"/>
    </source>
</evidence>
<keyword evidence="4" id="KW-0411">Iron-sulfur</keyword>
<feature type="domain" description="4Fe-4S ferredoxin-type" evidence="6">
    <location>
        <begin position="112"/>
        <end position="141"/>
    </location>
</feature>
<name>M1WSK6_PSEP2</name>
<evidence type="ECO:0000259" key="6">
    <source>
        <dbReference type="PROSITE" id="PS51379"/>
    </source>
</evidence>
<dbReference type="PANTHER" id="PTHR43177">
    <property type="entry name" value="PROTEIN NRFC"/>
    <property type="match status" value="1"/>
</dbReference>
<keyword evidence="5" id="KW-0732">Signal</keyword>
<evidence type="ECO:0000313" key="7">
    <source>
        <dbReference type="EMBL" id="CCH50249.1"/>
    </source>
</evidence>
<proteinExistence type="predicted"/>
<gene>
    <name evidence="7" type="ordered locus">BN4_20187</name>
</gene>
<dbReference type="STRING" id="1322246.BN4_20187"/>
<accession>M1WSK6</accession>
<organism evidence="7 8">
    <name type="scientific">Pseudodesulfovibrio piezophilus (strain DSM 21447 / JCM 15486 / C1TLV30)</name>
    <name type="common">Desulfovibrio piezophilus</name>
    <dbReference type="NCBI Taxonomy" id="1322246"/>
    <lineage>
        <taxon>Bacteria</taxon>
        <taxon>Pseudomonadati</taxon>
        <taxon>Thermodesulfobacteriota</taxon>
        <taxon>Desulfovibrionia</taxon>
        <taxon>Desulfovibrionales</taxon>
        <taxon>Desulfovibrionaceae</taxon>
    </lineage>
</organism>
<keyword evidence="8" id="KW-1185">Reference proteome</keyword>
<dbReference type="eggNOG" id="COG0437">
    <property type="taxonomic scope" value="Bacteria"/>
</dbReference>
<evidence type="ECO:0000256" key="2">
    <source>
        <dbReference type="ARBA" id="ARBA00022723"/>
    </source>
</evidence>
<feature type="domain" description="4Fe-4S ferredoxin-type" evidence="6">
    <location>
        <begin position="35"/>
        <end position="64"/>
    </location>
</feature>
<dbReference type="KEGG" id="dpi:BN4_20187"/>
<keyword evidence="3" id="KW-0408">Iron</keyword>
<dbReference type="InterPro" id="IPR017896">
    <property type="entry name" value="4Fe4S_Fe-S-bd"/>
</dbReference>
<evidence type="ECO:0000256" key="1">
    <source>
        <dbReference type="ARBA" id="ARBA00022485"/>
    </source>
</evidence>
<dbReference type="AlphaFoldDB" id="M1WSK6"/>
<dbReference type="Pfam" id="PF12800">
    <property type="entry name" value="Fer4_4"/>
    <property type="match status" value="1"/>
</dbReference>
<dbReference type="HOGENOM" id="CLU_043374_1_3_7"/>
<reference evidence="8" key="2">
    <citation type="journal article" date="2013" name="Stand. Genomic Sci.">
        <title>Complete genome sequence of Desulfocapsa sulfexigens, a marine deltaproteobacterium specialized in disproportionating inorganic sulfur compounds.</title>
        <authorList>
            <person name="Finster K.W."/>
            <person name="Kjeldsen K.U."/>
            <person name="Kube M."/>
            <person name="Reinhardt R."/>
            <person name="Mussmann M."/>
            <person name="Amann R."/>
            <person name="Schreiber L."/>
        </authorList>
    </citation>
    <scope>NUCLEOTIDE SEQUENCE [LARGE SCALE GENOMIC DNA]</scope>
    <source>
        <strain evidence="8">DSM 10523 / SB164P1</strain>
    </source>
</reference>
<protein>
    <submittedName>
        <fullName evidence="7">4Fe-4S ferredoxin iron-sulfur binding domain protein</fullName>
    </submittedName>
</protein>
<feature type="signal peptide" evidence="5">
    <location>
        <begin position="1"/>
        <end position="28"/>
    </location>
</feature>
<reference evidence="7 8" key="1">
    <citation type="journal article" date="2013" name="PLoS ONE">
        <title>The first genomic and proteomic characterization of a deep-sea sulfate reducer: insights into the piezophilic lifestyle of Desulfovibrio piezophilus.</title>
        <authorList>
            <person name="Pradel N."/>
            <person name="Ji B."/>
            <person name="Gimenez G."/>
            <person name="Talla E."/>
            <person name="Lenoble P."/>
            <person name="Garel M."/>
            <person name="Tamburini C."/>
            <person name="Fourquet P."/>
            <person name="Lebrun R."/>
            <person name="Bertin P."/>
            <person name="Denis Y."/>
            <person name="Pophillat M."/>
            <person name="Barbe V."/>
            <person name="Ollivier B."/>
            <person name="Dolla A."/>
        </authorList>
    </citation>
    <scope>NUCLEOTIDE SEQUENCE [LARGE SCALE GENOMIC DNA]</scope>
    <source>
        <strain evidence="8">DSM 10523 / SB164P1</strain>
    </source>
</reference>
<dbReference type="PROSITE" id="PS51318">
    <property type="entry name" value="TAT"/>
    <property type="match status" value="1"/>
</dbReference>
<evidence type="ECO:0000313" key="8">
    <source>
        <dbReference type="Proteomes" id="UP000011724"/>
    </source>
</evidence>
<sequence length="214" mass="22924">MQTRRTFIKNGLVLIAGSSGLVSYTASASGDGPHYGMIILKERCMGCNSCASACKLQNGTAQGHFLTHIEQEEVGEFPDAKMTFTPDGCRHCAEPFCLDSCEVNAIHKLANGIVVTDWGTCTGDGACVDACPFNARFVDPVEQKADSCDFCLSLLSKGSLPACVTSCPASARLFGDIKNPEGEFAKALRIARLSSDFTTTNMNYLDKQDGRIQS</sequence>
<dbReference type="GO" id="GO:0051539">
    <property type="term" value="F:4 iron, 4 sulfur cluster binding"/>
    <property type="evidence" value="ECO:0007669"/>
    <property type="project" value="UniProtKB-KW"/>
</dbReference>
<dbReference type="CDD" id="cd10551">
    <property type="entry name" value="PsrB"/>
    <property type="match status" value="1"/>
</dbReference>
<evidence type="ECO:0000256" key="4">
    <source>
        <dbReference type="ARBA" id="ARBA00023014"/>
    </source>
</evidence>
<dbReference type="InterPro" id="IPR050954">
    <property type="entry name" value="ET_IronSulfur_Cluster-Binding"/>
</dbReference>
<dbReference type="SUPFAM" id="SSF54862">
    <property type="entry name" value="4Fe-4S ferredoxins"/>
    <property type="match status" value="1"/>
</dbReference>
<keyword evidence="1" id="KW-0004">4Fe-4S</keyword>
<feature type="chain" id="PRO_5004019445" evidence="5">
    <location>
        <begin position="29"/>
        <end position="214"/>
    </location>
</feature>
<dbReference type="PANTHER" id="PTHR43177:SF3">
    <property type="entry name" value="PROTEIN NRFC HOMOLOG"/>
    <property type="match status" value="1"/>
</dbReference>
<dbReference type="RefSeq" id="WP_015416291.1">
    <property type="nucleotide sequence ID" value="NC_020409.1"/>
</dbReference>
<dbReference type="OrthoDB" id="9789030at2"/>
<dbReference type="EMBL" id="FO203427">
    <property type="protein sequence ID" value="CCH50249.1"/>
    <property type="molecule type" value="Genomic_DNA"/>
</dbReference>
<keyword evidence="2" id="KW-0479">Metal-binding</keyword>
<dbReference type="PATRIC" id="fig|879567.3.peg.3256"/>
<dbReference type="Pfam" id="PF13247">
    <property type="entry name" value="Fer4_11"/>
    <property type="match status" value="1"/>
</dbReference>
<dbReference type="Gene3D" id="3.30.70.20">
    <property type="match status" value="2"/>
</dbReference>
<dbReference type="InterPro" id="IPR006311">
    <property type="entry name" value="TAT_signal"/>
</dbReference>
<dbReference type="GO" id="GO:0046872">
    <property type="term" value="F:metal ion binding"/>
    <property type="evidence" value="ECO:0007669"/>
    <property type="project" value="UniProtKB-KW"/>
</dbReference>